<comment type="caution">
    <text evidence="3">The sequence shown here is derived from an EMBL/GenBank/DDBJ whole genome shotgun (WGS) entry which is preliminary data.</text>
</comment>
<dbReference type="InterPro" id="IPR032830">
    <property type="entry name" value="XPB/Ssl2_N"/>
</dbReference>
<keyword evidence="4" id="KW-1185">Reference proteome</keyword>
<feature type="domain" description="Helicase XPB/Ssl2 N-terminal" evidence="2">
    <location>
        <begin position="432"/>
        <end position="554"/>
    </location>
</feature>
<feature type="region of interest" description="Disordered" evidence="1">
    <location>
        <begin position="582"/>
        <end position="634"/>
    </location>
</feature>
<feature type="compositionally biased region" description="Low complexity" evidence="1">
    <location>
        <begin position="582"/>
        <end position="599"/>
    </location>
</feature>
<dbReference type="Proteomes" id="UP000235703">
    <property type="component" value="Unassembled WGS sequence"/>
</dbReference>
<protein>
    <recommendedName>
        <fullName evidence="2">Helicase XPB/Ssl2 N-terminal domain-containing protein</fullName>
    </recommendedName>
</protein>
<dbReference type="OrthoDB" id="3415124at2"/>
<evidence type="ECO:0000313" key="3">
    <source>
        <dbReference type="EMBL" id="PMB98147.1"/>
    </source>
</evidence>
<proteinExistence type="predicted"/>
<dbReference type="EMBL" id="PNFZ01000003">
    <property type="protein sequence ID" value="PMB98147.1"/>
    <property type="molecule type" value="Genomic_DNA"/>
</dbReference>
<evidence type="ECO:0000259" key="2">
    <source>
        <dbReference type="Pfam" id="PF13625"/>
    </source>
</evidence>
<feature type="compositionally biased region" description="Low complexity" evidence="1">
    <location>
        <begin position="611"/>
        <end position="622"/>
    </location>
</feature>
<name>A0A2N6PHK8_9MICO</name>
<organism evidence="3 4">
    <name type="scientific">Brevibacterium luteolum</name>
    <dbReference type="NCBI Taxonomy" id="199591"/>
    <lineage>
        <taxon>Bacteria</taxon>
        <taxon>Bacillati</taxon>
        <taxon>Actinomycetota</taxon>
        <taxon>Actinomycetes</taxon>
        <taxon>Micrococcales</taxon>
        <taxon>Brevibacteriaceae</taxon>
        <taxon>Brevibacterium</taxon>
    </lineage>
</organism>
<dbReference type="Pfam" id="PF13625">
    <property type="entry name" value="Helicase_C_3"/>
    <property type="match status" value="1"/>
</dbReference>
<sequence>MATLTSFAAWLRELPDADFAAFSRARRDLMRTDLPRLRDVAAAAGSRTAVATGLESLDTAALQAVHRAACATRVDPAVPASTLAAAPEVVETLKTRGLLWPVGDRAYRTHAETMSLLPTSAAELRSPPDWVAATAPADPAEYTRPVSEALAANAEAAAASATVSGVLSAVDAFTSHEVSQLTSGGAGKRDMQAIARALGASFPDAVMLTELAAAAGLLGIGGTDLDPRWLPTAAFDTLLAAERSEVYAMLLQTWLTGAVDTTHVLAGSTERGDRLQSLAASAGLHRKAAYAGFPQSQPPLPHARYALLHTLAELTDDSAGGGSAGDDGTHLAVPDDLLIAHIQWRHPLLAAASTATLTRLIDEAALLGLLCTPLADGHAHALTRLGKVLTTHLAEAMDTARAVTGFDITAVSVPESIPARVDGILPELQTRVVVQSDLTAIATGPLAPQIHAALTDLAEVDTRGQGTVYRFTETTISDALKSGLRADDITARLREVTGQDTLPQPLEFLITETAGRLGRIQIAAARSVIVVDDEAELAAMLADSALVPAGLTRLSATVAVSNVSRERLAMLLEAAEYQTMAAAPENPAPPRAASLARRPATTRRTTRVPDSRLSSYVSSLRSGSEEPETESPSTIADVLREAAATGTEVDLTVVGREGSQRQVRIAPIQVAGGRVRARTGPARDTELTFGLARIISAAPAGTGDCGTTPTVASDTPASDNPASGTPTSGTGSEGTGSEDRL</sequence>
<feature type="compositionally biased region" description="Polar residues" evidence="1">
    <location>
        <begin position="705"/>
        <end position="722"/>
    </location>
</feature>
<feature type="region of interest" description="Disordered" evidence="1">
    <location>
        <begin position="698"/>
        <end position="741"/>
    </location>
</feature>
<gene>
    <name evidence="3" type="ORF">CJ198_07185</name>
</gene>
<dbReference type="RefSeq" id="WP_102161943.1">
    <property type="nucleotide sequence ID" value="NZ_JBPKAG010000002.1"/>
</dbReference>
<accession>A0A2N6PHK8</accession>
<reference evidence="3 4" key="1">
    <citation type="submission" date="2017-09" db="EMBL/GenBank/DDBJ databases">
        <title>Bacterial strain isolated from the female urinary microbiota.</title>
        <authorList>
            <person name="Thomas-White K."/>
            <person name="Kumar N."/>
            <person name="Forster S."/>
            <person name="Putonti C."/>
            <person name="Lawley T."/>
            <person name="Wolfe A.J."/>
        </authorList>
    </citation>
    <scope>NUCLEOTIDE SEQUENCE [LARGE SCALE GENOMIC DNA]</scope>
    <source>
        <strain evidence="3 4">UMB0680</strain>
    </source>
</reference>
<evidence type="ECO:0000256" key="1">
    <source>
        <dbReference type="SAM" id="MobiDB-lite"/>
    </source>
</evidence>
<evidence type="ECO:0000313" key="4">
    <source>
        <dbReference type="Proteomes" id="UP000235703"/>
    </source>
</evidence>
<dbReference type="AlphaFoldDB" id="A0A2N6PHK8"/>